<organism evidence="4 5">
    <name type="scientific">Enterococcus faecalis RP2S-4</name>
    <dbReference type="NCBI Taxonomy" id="1244145"/>
    <lineage>
        <taxon>Bacteria</taxon>
        <taxon>Bacillati</taxon>
        <taxon>Bacillota</taxon>
        <taxon>Bacilli</taxon>
        <taxon>Lactobacillales</taxon>
        <taxon>Enterococcaceae</taxon>
        <taxon>Enterococcus</taxon>
    </lineage>
</organism>
<dbReference type="Proteomes" id="UP000015750">
    <property type="component" value="Unassembled WGS sequence"/>
</dbReference>
<evidence type="ECO:0000259" key="3">
    <source>
        <dbReference type="PROSITE" id="PS50893"/>
    </source>
</evidence>
<proteinExistence type="predicted"/>
<dbReference type="AlphaFoldDB" id="A0ABC9TPH5"/>
<dbReference type="GO" id="GO:0005524">
    <property type="term" value="F:ATP binding"/>
    <property type="evidence" value="ECO:0007669"/>
    <property type="project" value="UniProtKB-KW"/>
</dbReference>
<comment type="caution">
    <text evidence="4">The sequence shown here is derived from an EMBL/GenBank/DDBJ whole genome shotgun (WGS) entry which is preliminary data.</text>
</comment>
<dbReference type="Gene3D" id="3.40.50.300">
    <property type="entry name" value="P-loop containing nucleotide triphosphate hydrolases"/>
    <property type="match status" value="1"/>
</dbReference>
<dbReference type="Pfam" id="PF00005">
    <property type="entry name" value="ABC_tran"/>
    <property type="match status" value="1"/>
</dbReference>
<dbReference type="SUPFAM" id="SSF52540">
    <property type="entry name" value="P-loop containing nucleoside triphosphate hydrolases"/>
    <property type="match status" value="1"/>
</dbReference>
<dbReference type="PROSITE" id="PS50893">
    <property type="entry name" value="ABC_TRANSPORTER_2"/>
    <property type="match status" value="1"/>
</dbReference>
<dbReference type="PANTHER" id="PTHR42798">
    <property type="entry name" value="LIPOPROTEIN-RELEASING SYSTEM ATP-BINDING PROTEIN LOLD"/>
    <property type="match status" value="1"/>
</dbReference>
<dbReference type="SMART" id="SM00382">
    <property type="entry name" value="AAA"/>
    <property type="match status" value="1"/>
</dbReference>
<dbReference type="RefSeq" id="WP_016626944.1">
    <property type="nucleotide sequence ID" value="NZ_KE351798.1"/>
</dbReference>
<protein>
    <submittedName>
        <fullName evidence="4">ABC transporter, ATP-binding protein</fullName>
    </submittedName>
</protein>
<reference evidence="4 5" key="1">
    <citation type="submission" date="2013-06" db="EMBL/GenBank/DDBJ databases">
        <authorList>
            <person name="Weinstock G."/>
            <person name="Sodergren E."/>
            <person name="Lobos E.A."/>
            <person name="Fulton L."/>
            <person name="Fulton R."/>
            <person name="Courtney L."/>
            <person name="Fronick C."/>
            <person name="O'Laughlin M."/>
            <person name="Godfrey J."/>
            <person name="Wilson R.M."/>
            <person name="Miner T."/>
            <person name="Farmer C."/>
            <person name="Delehaunty K."/>
            <person name="Cordes M."/>
            <person name="Minx P."/>
            <person name="Tomlinson C."/>
            <person name="Chen J."/>
            <person name="Wollam A."/>
            <person name="Pepin K.H."/>
            <person name="Bhonagiri V."/>
            <person name="Zhang X."/>
            <person name="Warren W."/>
            <person name="Mitreva M."/>
            <person name="Mardis E.R."/>
            <person name="Wilson R.K."/>
        </authorList>
    </citation>
    <scope>NUCLEOTIDE SEQUENCE [LARGE SCALE GENOMIC DNA]</scope>
    <source>
        <strain evidence="4 5">RP2S-4</strain>
    </source>
</reference>
<dbReference type="InterPro" id="IPR027417">
    <property type="entry name" value="P-loop_NTPase"/>
</dbReference>
<dbReference type="InterPro" id="IPR003439">
    <property type="entry name" value="ABC_transporter-like_ATP-bd"/>
</dbReference>
<accession>A0ABC9TPH5</accession>
<dbReference type="EMBL" id="ATIR01000009">
    <property type="protein sequence ID" value="EPI11638.1"/>
    <property type="molecule type" value="Genomic_DNA"/>
</dbReference>
<evidence type="ECO:0000313" key="5">
    <source>
        <dbReference type="Proteomes" id="UP000015750"/>
    </source>
</evidence>
<dbReference type="InterPro" id="IPR003593">
    <property type="entry name" value="AAA+_ATPase"/>
</dbReference>
<gene>
    <name evidence="4" type="ORF">D358_00237</name>
</gene>
<evidence type="ECO:0000313" key="4">
    <source>
        <dbReference type="EMBL" id="EPI11638.1"/>
    </source>
</evidence>
<evidence type="ECO:0000256" key="1">
    <source>
        <dbReference type="ARBA" id="ARBA00022741"/>
    </source>
</evidence>
<evidence type="ECO:0000256" key="2">
    <source>
        <dbReference type="ARBA" id="ARBA00022840"/>
    </source>
</evidence>
<name>A0ABC9TPH5_ENTFL</name>
<keyword evidence="1" id="KW-0547">Nucleotide-binding</keyword>
<sequence>MILSLKNIVYTHKKNNLTVLEDVTIDFSLGQVYGILGKRGAGKTTLLALLAGLDKVSSGDIFFEKHNLNTINRDHYRQQEIGAIFQQYNVLSNATALTMLKLCALNSTVQGKGDPYFYEALKKVGINEKLAKQKIKKLSVTNQQRVYLAQAAIKDPKIVLIDEPVESLSKLSLKMVMECIRIYAKNENKCVIISSRSKTIAEYVDELWGLNGGKLSFIKDNVEQKAF</sequence>
<keyword evidence="2 4" id="KW-0067">ATP-binding</keyword>
<dbReference type="PANTHER" id="PTHR42798:SF4">
    <property type="entry name" value="ABC TRANSPORTER DOMAIN-CONTAINING PROTEIN"/>
    <property type="match status" value="1"/>
</dbReference>
<feature type="domain" description="ABC transporter" evidence="3">
    <location>
        <begin position="3"/>
        <end position="227"/>
    </location>
</feature>